<dbReference type="InterPro" id="IPR016181">
    <property type="entry name" value="Acyl_CoA_acyltransferase"/>
</dbReference>
<dbReference type="EMBL" id="FNTF01000002">
    <property type="protein sequence ID" value="SEE04704.1"/>
    <property type="molecule type" value="Genomic_DNA"/>
</dbReference>
<dbReference type="AlphaFoldDB" id="A0A1H5FNG6"/>
<dbReference type="PROSITE" id="PS51186">
    <property type="entry name" value="GNAT"/>
    <property type="match status" value="1"/>
</dbReference>
<dbReference type="GO" id="GO:0016747">
    <property type="term" value="F:acyltransferase activity, transferring groups other than amino-acyl groups"/>
    <property type="evidence" value="ECO:0007669"/>
    <property type="project" value="InterPro"/>
</dbReference>
<evidence type="ECO:0000313" key="5">
    <source>
        <dbReference type="Proteomes" id="UP000183114"/>
    </source>
</evidence>
<sequence>MTLRIERSQNPTDEERQAILLPLRAYNAAKAGVSTQEPVALLVRDESGEILGGLHGRVFYQWLYIDLLSVPEQARGQGMGTQLMQMAEDLAREKECIGIWLDTFDFQAPEFYRKLGYSELGQIADYPPGHKRFFFQKRLKNET</sequence>
<keyword evidence="2" id="KW-0012">Acyltransferase</keyword>
<evidence type="ECO:0000313" key="4">
    <source>
        <dbReference type="EMBL" id="SEE04704.1"/>
    </source>
</evidence>
<name>A0A1H5FNG6_9PSED</name>
<protein>
    <submittedName>
        <fullName evidence="4">Acetyltransferase (GNAT) family protein</fullName>
    </submittedName>
</protein>
<dbReference type="PANTHER" id="PTHR43877:SF2">
    <property type="entry name" value="AMINOALKYLPHOSPHONATE N-ACETYLTRANSFERASE-RELATED"/>
    <property type="match status" value="1"/>
</dbReference>
<dbReference type="RefSeq" id="WP_074878149.1">
    <property type="nucleotide sequence ID" value="NZ_FNTF01000002.1"/>
</dbReference>
<dbReference type="CDD" id="cd04301">
    <property type="entry name" value="NAT_SF"/>
    <property type="match status" value="1"/>
</dbReference>
<dbReference type="SUPFAM" id="SSF55729">
    <property type="entry name" value="Acyl-CoA N-acyltransferases (Nat)"/>
    <property type="match status" value="1"/>
</dbReference>
<dbReference type="Gene3D" id="3.40.630.30">
    <property type="match status" value="1"/>
</dbReference>
<evidence type="ECO:0000259" key="3">
    <source>
        <dbReference type="PROSITE" id="PS51186"/>
    </source>
</evidence>
<dbReference type="InterPro" id="IPR000182">
    <property type="entry name" value="GNAT_dom"/>
</dbReference>
<keyword evidence="1 4" id="KW-0808">Transferase</keyword>
<gene>
    <name evidence="4" type="ORF">SAMN04490185_4812</name>
</gene>
<dbReference type="InterPro" id="IPR050832">
    <property type="entry name" value="Bact_Acetyltransf"/>
</dbReference>
<proteinExistence type="predicted"/>
<accession>A0A1H5FNG6</accession>
<dbReference type="PANTHER" id="PTHR43877">
    <property type="entry name" value="AMINOALKYLPHOSPHONATE N-ACETYLTRANSFERASE-RELATED-RELATED"/>
    <property type="match status" value="1"/>
</dbReference>
<reference evidence="4 5" key="1">
    <citation type="submission" date="2016-10" db="EMBL/GenBank/DDBJ databases">
        <authorList>
            <person name="de Groot N.N."/>
        </authorList>
    </citation>
    <scope>NUCLEOTIDE SEQUENCE [LARGE SCALE GENOMIC DNA]</scope>
    <source>
        <strain evidence="4 5">BS3655</strain>
    </source>
</reference>
<dbReference type="Pfam" id="PF00583">
    <property type="entry name" value="Acetyltransf_1"/>
    <property type="match status" value="1"/>
</dbReference>
<evidence type="ECO:0000256" key="2">
    <source>
        <dbReference type="ARBA" id="ARBA00023315"/>
    </source>
</evidence>
<organism evidence="4 5">
    <name type="scientific">Pseudomonas frederiksbergensis</name>
    <dbReference type="NCBI Taxonomy" id="104087"/>
    <lineage>
        <taxon>Bacteria</taxon>
        <taxon>Pseudomonadati</taxon>
        <taxon>Pseudomonadota</taxon>
        <taxon>Gammaproteobacteria</taxon>
        <taxon>Pseudomonadales</taxon>
        <taxon>Pseudomonadaceae</taxon>
        <taxon>Pseudomonas</taxon>
    </lineage>
</organism>
<feature type="domain" description="N-acetyltransferase" evidence="3">
    <location>
        <begin position="1"/>
        <end position="140"/>
    </location>
</feature>
<dbReference type="Proteomes" id="UP000183114">
    <property type="component" value="Unassembled WGS sequence"/>
</dbReference>
<evidence type="ECO:0000256" key="1">
    <source>
        <dbReference type="ARBA" id="ARBA00022679"/>
    </source>
</evidence>